<dbReference type="RefSeq" id="WP_106569125.1">
    <property type="nucleotide sequence ID" value="NZ_PYGF01000023.1"/>
</dbReference>
<proteinExistence type="predicted"/>
<dbReference type="AlphaFoldDB" id="A0A2P8DIE3"/>
<feature type="transmembrane region" description="Helical" evidence="1">
    <location>
        <begin position="144"/>
        <end position="168"/>
    </location>
</feature>
<accession>A0A2P8DIE3</accession>
<reference evidence="2 3" key="1">
    <citation type="submission" date="2018-03" db="EMBL/GenBank/DDBJ databases">
        <title>Genomic Encyclopedia of Archaeal and Bacterial Type Strains, Phase II (KMG-II): from individual species to whole genera.</title>
        <authorList>
            <person name="Goeker M."/>
        </authorList>
    </citation>
    <scope>NUCLEOTIDE SEQUENCE [LARGE SCALE GENOMIC DNA]</scope>
    <source>
        <strain evidence="2 3">DSM 28057</strain>
    </source>
</reference>
<keyword evidence="1" id="KW-0812">Transmembrane</keyword>
<feature type="transmembrane region" description="Helical" evidence="1">
    <location>
        <begin position="100"/>
        <end position="124"/>
    </location>
</feature>
<keyword evidence="1" id="KW-1133">Transmembrane helix</keyword>
<evidence type="ECO:0000313" key="3">
    <source>
        <dbReference type="Proteomes" id="UP000240708"/>
    </source>
</evidence>
<sequence>MKKFLTLILIIGLAPIIGGLYGILHDQLTYTISPEYYTKFKFYQFGLMDLGNEAIFPNPRIEVSAVGFMATWWMGLPIGLILGLVGLVHKDNKQMFRTTLKAIIVTVIVAFATGLIGLAYGKLYLADIGVDWWLPDNLIDTKNFIAVGSMHNFSYLGGLTGLIAGTIYSVRKRPKYEATNTDYKNGSL</sequence>
<dbReference type="EMBL" id="PYGF01000023">
    <property type="protein sequence ID" value="PSK96990.1"/>
    <property type="molecule type" value="Genomic_DNA"/>
</dbReference>
<protein>
    <recommendedName>
        <fullName evidence="4">Signal peptide-containing protein</fullName>
    </recommendedName>
</protein>
<name>A0A2P8DIE3_9BACT</name>
<dbReference type="Proteomes" id="UP000240708">
    <property type="component" value="Unassembled WGS sequence"/>
</dbReference>
<evidence type="ECO:0000313" key="2">
    <source>
        <dbReference type="EMBL" id="PSK96990.1"/>
    </source>
</evidence>
<evidence type="ECO:0000256" key="1">
    <source>
        <dbReference type="SAM" id="Phobius"/>
    </source>
</evidence>
<keyword evidence="3" id="KW-1185">Reference proteome</keyword>
<organism evidence="2 3">
    <name type="scientific">Cecembia rubra</name>
    <dbReference type="NCBI Taxonomy" id="1485585"/>
    <lineage>
        <taxon>Bacteria</taxon>
        <taxon>Pseudomonadati</taxon>
        <taxon>Bacteroidota</taxon>
        <taxon>Cytophagia</taxon>
        <taxon>Cytophagales</taxon>
        <taxon>Cyclobacteriaceae</taxon>
        <taxon>Cecembia</taxon>
    </lineage>
</organism>
<comment type="caution">
    <text evidence="2">The sequence shown here is derived from an EMBL/GenBank/DDBJ whole genome shotgun (WGS) entry which is preliminary data.</text>
</comment>
<keyword evidence="1" id="KW-0472">Membrane</keyword>
<gene>
    <name evidence="2" type="ORF">CLV48_1231</name>
</gene>
<feature type="transmembrane region" description="Helical" evidence="1">
    <location>
        <begin position="66"/>
        <end position="88"/>
    </location>
</feature>
<evidence type="ECO:0008006" key="4">
    <source>
        <dbReference type="Google" id="ProtNLM"/>
    </source>
</evidence>
<dbReference type="OrthoDB" id="678065at2"/>